<organism evidence="1 2">
    <name type="scientific">Caldibacillus debilis</name>
    <dbReference type="NCBI Taxonomy" id="301148"/>
    <lineage>
        <taxon>Bacteria</taxon>
        <taxon>Bacillati</taxon>
        <taxon>Bacillota</taxon>
        <taxon>Bacilli</taxon>
        <taxon>Bacillales</taxon>
        <taxon>Bacillaceae</taxon>
        <taxon>Caldibacillus</taxon>
    </lineage>
</organism>
<comment type="caution">
    <text evidence="1">The sequence shown here is derived from an EMBL/GenBank/DDBJ whole genome shotgun (WGS) entry which is preliminary data.</text>
</comment>
<sequence>MYPFTFPARGKKNAHIRLTQSIFRKGLTRGKIYFIMGI</sequence>
<evidence type="ECO:0000313" key="1">
    <source>
        <dbReference type="EMBL" id="KYD13064.1"/>
    </source>
</evidence>
<proteinExistence type="predicted"/>
<protein>
    <submittedName>
        <fullName evidence="1">Uncharacterized protein</fullName>
    </submittedName>
</protein>
<dbReference type="EMBL" id="LQYT01000085">
    <property type="protein sequence ID" value="KYD13064.1"/>
    <property type="molecule type" value="Genomic_DNA"/>
</dbReference>
<dbReference type="Proteomes" id="UP000075683">
    <property type="component" value="Unassembled WGS sequence"/>
</dbReference>
<gene>
    <name evidence="1" type="ORF">B4135_3005</name>
</gene>
<dbReference type="AlphaFoldDB" id="A0A150LLC2"/>
<evidence type="ECO:0000313" key="2">
    <source>
        <dbReference type="Proteomes" id="UP000075683"/>
    </source>
</evidence>
<reference evidence="1 2" key="1">
    <citation type="submission" date="2016-01" db="EMBL/GenBank/DDBJ databases">
        <title>Draft Genome Sequences of Seven Thermophilic Sporeformers Isolated from Foods.</title>
        <authorList>
            <person name="Berendsen E.M."/>
            <person name="Wells-Bennik M.H."/>
            <person name="Krawcyk A.O."/>
            <person name="De Jong A."/>
            <person name="Holsappel S."/>
            <person name="Eijlander R.T."/>
            <person name="Kuipers O.P."/>
        </authorList>
    </citation>
    <scope>NUCLEOTIDE SEQUENCE [LARGE SCALE GENOMIC DNA]</scope>
    <source>
        <strain evidence="1 2">B4135</strain>
    </source>
</reference>
<accession>A0A150LLC2</accession>
<name>A0A150LLC2_9BACI</name>
<dbReference type="STRING" id="301148.B4135_3005"/>